<reference evidence="1" key="1">
    <citation type="submission" date="2020-06" db="EMBL/GenBank/DDBJ databases">
        <title>WGS assembly of Ceratodon purpureus strain R40.</title>
        <authorList>
            <person name="Carey S.B."/>
            <person name="Jenkins J."/>
            <person name="Shu S."/>
            <person name="Lovell J.T."/>
            <person name="Sreedasyam A."/>
            <person name="Maumus F."/>
            <person name="Tiley G.P."/>
            <person name="Fernandez-Pozo N."/>
            <person name="Barry K."/>
            <person name="Chen C."/>
            <person name="Wang M."/>
            <person name="Lipzen A."/>
            <person name="Daum C."/>
            <person name="Saski C.A."/>
            <person name="Payton A.C."/>
            <person name="Mcbreen J.C."/>
            <person name="Conrad R.E."/>
            <person name="Kollar L.M."/>
            <person name="Olsson S."/>
            <person name="Huttunen S."/>
            <person name="Landis J.B."/>
            <person name="Wickett N.J."/>
            <person name="Johnson M.G."/>
            <person name="Rensing S.A."/>
            <person name="Grimwood J."/>
            <person name="Schmutz J."/>
            <person name="Mcdaniel S.F."/>
        </authorList>
    </citation>
    <scope>NUCLEOTIDE SEQUENCE</scope>
    <source>
        <strain evidence="1">R40</strain>
    </source>
</reference>
<dbReference type="Proteomes" id="UP000822688">
    <property type="component" value="Chromosome 2"/>
</dbReference>
<accession>A0A8T0ITW5</accession>
<comment type="caution">
    <text evidence="1">The sequence shown here is derived from an EMBL/GenBank/DDBJ whole genome shotgun (WGS) entry which is preliminary data.</text>
</comment>
<evidence type="ECO:0000313" key="2">
    <source>
        <dbReference type="Proteomes" id="UP000822688"/>
    </source>
</evidence>
<dbReference type="AlphaFoldDB" id="A0A8T0ITW5"/>
<gene>
    <name evidence="1" type="ORF">KC19_2G144300</name>
</gene>
<dbReference type="EMBL" id="CM026422">
    <property type="protein sequence ID" value="KAG0587160.1"/>
    <property type="molecule type" value="Genomic_DNA"/>
</dbReference>
<keyword evidence="2" id="KW-1185">Reference proteome</keyword>
<evidence type="ECO:0000313" key="1">
    <source>
        <dbReference type="EMBL" id="KAG0587160.1"/>
    </source>
</evidence>
<proteinExistence type="predicted"/>
<name>A0A8T0ITW5_CERPU</name>
<organism evidence="1 2">
    <name type="scientific">Ceratodon purpureus</name>
    <name type="common">Fire moss</name>
    <name type="synonym">Dicranum purpureum</name>
    <dbReference type="NCBI Taxonomy" id="3225"/>
    <lineage>
        <taxon>Eukaryota</taxon>
        <taxon>Viridiplantae</taxon>
        <taxon>Streptophyta</taxon>
        <taxon>Embryophyta</taxon>
        <taxon>Bryophyta</taxon>
        <taxon>Bryophytina</taxon>
        <taxon>Bryopsida</taxon>
        <taxon>Dicranidae</taxon>
        <taxon>Pseudoditrichales</taxon>
        <taxon>Ditrichaceae</taxon>
        <taxon>Ceratodon</taxon>
    </lineage>
</organism>
<protein>
    <submittedName>
        <fullName evidence="1">Uncharacterized protein</fullName>
    </submittedName>
</protein>
<sequence>MSWTSRWTFFECENCDCSDLSLLCQFVCEITGFRGCSGHGVDVNPSITYIGKCAHMLHTILGQWAAACFKGGVGQLHAVPCVLACAASGNSGLVTFSFAGSKLPRYNLLHQF</sequence>